<sequence>MSDFEVRRDGLTLEISRVIAAPRAIVWRCWTDTDLLKQWFCPKPWTVPEADFDLRPGGRMNTVMSGPEGERFENEGIFLEIGEGTRLTFTDAFSENFVPRETPFMTGYVDLTDLPDGRTRLIWGARHANEADRDKHLEMGFEEGWKAASGQLEELACSLAEAGSVVEAHPGSNSKVRTCLFFRDKGEEAARFYVSMLPGSKMETVCRPDPDGPVLVAEFTLAGTPYMILNGNSQVQPSPLTSISVLTEDQAETDRLWDALLADGGEEGRCGWLKDRFGIHWQIVPRALPRLMHSGNPERAGRVTAALMKMKKIDIAGLEATA</sequence>
<feature type="domain" description="PhnB-like" evidence="2">
    <location>
        <begin position="175"/>
        <end position="284"/>
    </location>
</feature>
<dbReference type="RefSeq" id="WP_235867114.1">
    <property type="nucleotide sequence ID" value="NZ_PPCN01000004.1"/>
</dbReference>
<keyword evidence="4" id="KW-0830">Ubiquinone</keyword>
<comment type="caution">
    <text evidence="4">The sequence shown here is derived from an EMBL/GenBank/DDBJ whole genome shotgun (WGS) entry which is preliminary data.</text>
</comment>
<dbReference type="Pfam" id="PF06983">
    <property type="entry name" value="3-dmu-9_3-mt"/>
    <property type="match status" value="1"/>
</dbReference>
<keyword evidence="4" id="KW-0808">Transferase</keyword>
<dbReference type="CDD" id="cd08896">
    <property type="entry name" value="SRPBCC_CalC_Aha1-like_3"/>
    <property type="match status" value="1"/>
</dbReference>
<name>A0A2S3UVL5_9HYPH</name>
<dbReference type="InterPro" id="IPR028973">
    <property type="entry name" value="PhnB-like"/>
</dbReference>
<evidence type="ECO:0000259" key="2">
    <source>
        <dbReference type="Pfam" id="PF06983"/>
    </source>
</evidence>
<evidence type="ECO:0000256" key="1">
    <source>
        <dbReference type="ARBA" id="ARBA00006817"/>
    </source>
</evidence>
<dbReference type="SUPFAM" id="SSF55961">
    <property type="entry name" value="Bet v1-like"/>
    <property type="match status" value="1"/>
</dbReference>
<proteinExistence type="inferred from homology"/>
<comment type="similarity">
    <text evidence="1">Belongs to the AHA1 family.</text>
</comment>
<dbReference type="AlphaFoldDB" id="A0A2S3UVL5"/>
<reference evidence="4 5" key="1">
    <citation type="submission" date="2018-01" db="EMBL/GenBank/DDBJ databases">
        <title>Genomic Encyclopedia of Archaeal and Bacterial Type Strains, Phase II (KMG-II): from individual species to whole genera.</title>
        <authorList>
            <person name="Goeker M."/>
        </authorList>
    </citation>
    <scope>NUCLEOTIDE SEQUENCE [LARGE SCALE GENOMIC DNA]</scope>
    <source>
        <strain evidence="4 5">DSM 17023</strain>
    </source>
</reference>
<dbReference type="GO" id="GO:0032259">
    <property type="term" value="P:methylation"/>
    <property type="evidence" value="ECO:0007669"/>
    <property type="project" value="UniProtKB-KW"/>
</dbReference>
<dbReference type="CDD" id="cd06588">
    <property type="entry name" value="PhnB_like"/>
    <property type="match status" value="1"/>
</dbReference>
<dbReference type="Proteomes" id="UP000236959">
    <property type="component" value="Unassembled WGS sequence"/>
</dbReference>
<dbReference type="EMBL" id="PPCN01000004">
    <property type="protein sequence ID" value="POF31499.1"/>
    <property type="molecule type" value="Genomic_DNA"/>
</dbReference>
<accession>A0A2S3UVL5</accession>
<dbReference type="PANTHER" id="PTHR33990:SF2">
    <property type="entry name" value="PHNB-LIKE DOMAIN-CONTAINING PROTEIN"/>
    <property type="match status" value="1"/>
</dbReference>
<dbReference type="SUPFAM" id="SSF54593">
    <property type="entry name" value="Glyoxalase/Bleomycin resistance protein/Dihydroxybiphenyl dioxygenase"/>
    <property type="match status" value="1"/>
</dbReference>
<dbReference type="PANTHER" id="PTHR33990">
    <property type="entry name" value="PROTEIN YJDN-RELATED"/>
    <property type="match status" value="1"/>
</dbReference>
<evidence type="ECO:0000259" key="3">
    <source>
        <dbReference type="Pfam" id="PF08327"/>
    </source>
</evidence>
<protein>
    <submittedName>
        <fullName evidence="4">Putative 3-demethylubiquinone-9 3-methyltransferase (Glyoxalase superfamily)</fullName>
    </submittedName>
</protein>
<dbReference type="GO" id="GO:0008168">
    <property type="term" value="F:methyltransferase activity"/>
    <property type="evidence" value="ECO:0007669"/>
    <property type="project" value="UniProtKB-KW"/>
</dbReference>
<organism evidence="4 5">
    <name type="scientific">Roseibium marinum</name>
    <dbReference type="NCBI Taxonomy" id="281252"/>
    <lineage>
        <taxon>Bacteria</taxon>
        <taxon>Pseudomonadati</taxon>
        <taxon>Pseudomonadota</taxon>
        <taxon>Alphaproteobacteria</taxon>
        <taxon>Hyphomicrobiales</taxon>
        <taxon>Stappiaceae</taxon>
        <taxon>Roseibium</taxon>
    </lineage>
</organism>
<evidence type="ECO:0000313" key="4">
    <source>
        <dbReference type="EMBL" id="POF31499.1"/>
    </source>
</evidence>
<dbReference type="Gene3D" id="3.30.530.20">
    <property type="match status" value="1"/>
</dbReference>
<gene>
    <name evidence="4" type="ORF">CLV41_10461</name>
</gene>
<dbReference type="Gene3D" id="3.10.180.10">
    <property type="entry name" value="2,3-Dihydroxybiphenyl 1,2-Dioxygenase, domain 1"/>
    <property type="match status" value="1"/>
</dbReference>
<dbReference type="Pfam" id="PF08327">
    <property type="entry name" value="AHSA1"/>
    <property type="match status" value="1"/>
</dbReference>
<keyword evidence="4" id="KW-0489">Methyltransferase</keyword>
<dbReference type="InterPro" id="IPR013538">
    <property type="entry name" value="ASHA1/2-like_C"/>
</dbReference>
<dbReference type="InterPro" id="IPR029068">
    <property type="entry name" value="Glyas_Bleomycin-R_OHBP_Dase"/>
</dbReference>
<dbReference type="InterPro" id="IPR023393">
    <property type="entry name" value="START-like_dom_sf"/>
</dbReference>
<evidence type="ECO:0000313" key="5">
    <source>
        <dbReference type="Proteomes" id="UP000236959"/>
    </source>
</evidence>
<keyword evidence="5" id="KW-1185">Reference proteome</keyword>
<feature type="domain" description="Activator of Hsp90 ATPase homologue 1/2-like C-terminal" evidence="3">
    <location>
        <begin position="21"/>
        <end position="155"/>
    </location>
</feature>